<reference evidence="1" key="2">
    <citation type="submission" date="2023-01" db="EMBL/GenBank/DDBJ databases">
        <authorList>
            <person name="Petersen C."/>
        </authorList>
    </citation>
    <scope>NUCLEOTIDE SEQUENCE</scope>
    <source>
        <strain evidence="1">IBT 15450</strain>
    </source>
</reference>
<evidence type="ECO:0000313" key="2">
    <source>
        <dbReference type="EMBL" id="KAJ6035307.1"/>
    </source>
</evidence>
<organism evidence="1 3">
    <name type="scientific">Penicillium canescens</name>
    <dbReference type="NCBI Taxonomy" id="5083"/>
    <lineage>
        <taxon>Eukaryota</taxon>
        <taxon>Fungi</taxon>
        <taxon>Dikarya</taxon>
        <taxon>Ascomycota</taxon>
        <taxon>Pezizomycotina</taxon>
        <taxon>Eurotiomycetes</taxon>
        <taxon>Eurotiomycetidae</taxon>
        <taxon>Eurotiales</taxon>
        <taxon>Aspergillaceae</taxon>
        <taxon>Penicillium</taxon>
    </lineage>
</organism>
<keyword evidence="3" id="KW-1185">Reference proteome</keyword>
<evidence type="ECO:0000313" key="1">
    <source>
        <dbReference type="EMBL" id="KAJ6034107.1"/>
    </source>
</evidence>
<sequence>MLSILDLVGQDPDIIEFGNITYQYSLPEPDKLSFYIEDGVRFYNYSEGIKPPSGFWEERGAAENTQTENSDRSRPDTRSFAWINCPDLCQCEQETSYTWETVNYQVVSGNTHQVSDPLCPPGSIGKSYAYTYSYCVSIQEGPDLKIPVDYLDKLGIRAGFSYTWGHATATSYTVTYSDSSQLHPFIETFRPNIFVANGIARVIKKTKDGRICSTSEPSHMNIHLPLVQGENNNCQDASSSCGAAAEKQ</sequence>
<dbReference type="AlphaFoldDB" id="A0AAD6I5F4"/>
<dbReference type="Proteomes" id="UP001219568">
    <property type="component" value="Unassembled WGS sequence"/>
</dbReference>
<dbReference type="EMBL" id="JAQJZL010000012">
    <property type="protein sequence ID" value="KAJ6034107.1"/>
    <property type="molecule type" value="Genomic_DNA"/>
</dbReference>
<comment type="caution">
    <text evidence="1">The sequence shown here is derived from an EMBL/GenBank/DDBJ whole genome shotgun (WGS) entry which is preliminary data.</text>
</comment>
<evidence type="ECO:0000313" key="3">
    <source>
        <dbReference type="Proteomes" id="UP001219568"/>
    </source>
</evidence>
<name>A0AAD6I5F4_PENCN</name>
<proteinExistence type="predicted"/>
<gene>
    <name evidence="2" type="ORF">N7460_009482</name>
    <name evidence="1" type="ORF">N7460_009924</name>
</gene>
<protein>
    <submittedName>
        <fullName evidence="1">Uncharacterized protein</fullName>
    </submittedName>
</protein>
<accession>A0AAD6I5F4</accession>
<reference evidence="1" key="1">
    <citation type="journal article" date="2023" name="IMA Fungus">
        <title>Comparative genomic study of the Penicillium genus elucidates a diverse pangenome and 15 lateral gene transfer events.</title>
        <authorList>
            <person name="Petersen C."/>
            <person name="Sorensen T."/>
            <person name="Nielsen M.R."/>
            <person name="Sondergaard T.E."/>
            <person name="Sorensen J.L."/>
            <person name="Fitzpatrick D.A."/>
            <person name="Frisvad J.C."/>
            <person name="Nielsen K.L."/>
        </authorList>
    </citation>
    <scope>NUCLEOTIDE SEQUENCE</scope>
    <source>
        <strain evidence="1">IBT 15450</strain>
    </source>
</reference>
<dbReference type="EMBL" id="JAQJZL010000010">
    <property type="protein sequence ID" value="KAJ6035307.1"/>
    <property type="molecule type" value="Genomic_DNA"/>
</dbReference>